<name>A0ABW5VE67_9FLAO</name>
<comment type="caution">
    <text evidence="1">The sequence shown here is derived from an EMBL/GenBank/DDBJ whole genome shotgun (WGS) entry which is preliminary data.</text>
</comment>
<gene>
    <name evidence="1" type="ORF">ACFS1K_09025</name>
</gene>
<proteinExistence type="predicted"/>
<organism evidence="1 2">
    <name type="scientific">Arenibacter antarcticus</name>
    <dbReference type="NCBI Taxonomy" id="2040469"/>
    <lineage>
        <taxon>Bacteria</taxon>
        <taxon>Pseudomonadati</taxon>
        <taxon>Bacteroidota</taxon>
        <taxon>Flavobacteriia</taxon>
        <taxon>Flavobacteriales</taxon>
        <taxon>Flavobacteriaceae</taxon>
        <taxon>Arenibacter</taxon>
    </lineage>
</organism>
<keyword evidence="2" id="KW-1185">Reference proteome</keyword>
<evidence type="ECO:0000313" key="2">
    <source>
        <dbReference type="Proteomes" id="UP001597532"/>
    </source>
</evidence>
<accession>A0ABW5VE67</accession>
<evidence type="ECO:0000313" key="1">
    <source>
        <dbReference type="EMBL" id="MFD2789903.1"/>
    </source>
</evidence>
<dbReference type="EMBL" id="JBHUOK010000029">
    <property type="protein sequence ID" value="MFD2789903.1"/>
    <property type="molecule type" value="Genomic_DNA"/>
</dbReference>
<dbReference type="RefSeq" id="WP_251807675.1">
    <property type="nucleotide sequence ID" value="NZ_JBHUOK010000029.1"/>
</dbReference>
<dbReference type="Proteomes" id="UP001597532">
    <property type="component" value="Unassembled WGS sequence"/>
</dbReference>
<sequence length="190" mass="22246">MGTTKSLKVKDDYSLYNRLLEERKSVFKEVIEVNKVGNNANTLSQIEDVKQEVLSEDVILIVDVKLNNHNFFQFKLRCKDYIPNPFFRFDSDGETHRNRIEGIPFEEQAVTPPHFHKFNENGIEIAYKTDKLLDKKESKALEDINLCIIHFFHESNTRLKEDEFPEIKILSNSLGLSFKSDDPNENMVYE</sequence>
<protein>
    <submittedName>
        <fullName evidence="1">Uncharacterized protein</fullName>
    </submittedName>
</protein>
<reference evidence="2" key="1">
    <citation type="journal article" date="2019" name="Int. J. Syst. Evol. Microbiol.">
        <title>The Global Catalogue of Microorganisms (GCM) 10K type strain sequencing project: providing services to taxonomists for standard genome sequencing and annotation.</title>
        <authorList>
            <consortium name="The Broad Institute Genomics Platform"/>
            <consortium name="The Broad Institute Genome Sequencing Center for Infectious Disease"/>
            <person name="Wu L."/>
            <person name="Ma J."/>
        </authorList>
    </citation>
    <scope>NUCLEOTIDE SEQUENCE [LARGE SCALE GENOMIC DNA]</scope>
    <source>
        <strain evidence="2">KCTC 52924</strain>
    </source>
</reference>